<keyword evidence="8" id="KW-0028">Amino-acid biosynthesis</keyword>
<dbReference type="FunFam" id="3.40.640.10:FF:000280">
    <property type="entry name" value="Acetylornithine aminotransferase, mitochondrial"/>
    <property type="match status" value="1"/>
</dbReference>
<dbReference type="InterPro" id="IPR005814">
    <property type="entry name" value="Aminotrans_3"/>
</dbReference>
<evidence type="ECO:0000256" key="10">
    <source>
        <dbReference type="ARBA" id="ARBA00022898"/>
    </source>
</evidence>
<evidence type="ECO:0000256" key="14">
    <source>
        <dbReference type="ARBA" id="ARBA00078458"/>
    </source>
</evidence>
<dbReference type="GO" id="GO:0030170">
    <property type="term" value="F:pyridoxal phosphate binding"/>
    <property type="evidence" value="ECO:0000318"/>
    <property type="project" value="GO_Central"/>
</dbReference>
<keyword evidence="17" id="KW-1185">Reference proteome</keyword>
<evidence type="ECO:0000256" key="11">
    <source>
        <dbReference type="ARBA" id="ARBA00022946"/>
    </source>
</evidence>
<dbReference type="InterPro" id="IPR015424">
    <property type="entry name" value="PyrdxlP-dep_Trfase"/>
</dbReference>
<dbReference type="InterPro" id="IPR049704">
    <property type="entry name" value="Aminotrans_3_PPA_site"/>
</dbReference>
<dbReference type="GO" id="GO:0003992">
    <property type="term" value="F:N2-acetyl-L-ornithine:2-oxoglutarate 5-aminotransferase activity"/>
    <property type="evidence" value="ECO:0007669"/>
    <property type="project" value="UniProtKB-EC"/>
</dbReference>
<dbReference type="PROSITE" id="PS00600">
    <property type="entry name" value="AA_TRANSFER_CLASS_3"/>
    <property type="match status" value="1"/>
</dbReference>
<comment type="pathway">
    <text evidence="3">Amino-acid biosynthesis; L-arginine biosynthesis; N(2)-acetyl-L-ornithine from L-glutamate: step 4/4.</text>
</comment>
<dbReference type="AlphaFoldDB" id="A0A0K9PVK6"/>
<proteinExistence type="inferred from homology"/>
<evidence type="ECO:0000256" key="3">
    <source>
        <dbReference type="ARBA" id="ARBA00005024"/>
    </source>
</evidence>
<dbReference type="CDD" id="cd00610">
    <property type="entry name" value="OAT_like"/>
    <property type="match status" value="1"/>
</dbReference>
<accession>A0A0K9PVK6</accession>
<dbReference type="NCBIfam" id="TIGR00707">
    <property type="entry name" value="argD"/>
    <property type="match status" value="1"/>
</dbReference>
<comment type="catalytic activity">
    <reaction evidence="13">
        <text>N(2)-acetyl-L-ornithine + 2-oxoglutarate = N-acetyl-L-glutamate 5-semialdehyde + L-glutamate</text>
        <dbReference type="Rhea" id="RHEA:18049"/>
        <dbReference type="ChEBI" id="CHEBI:16810"/>
        <dbReference type="ChEBI" id="CHEBI:29123"/>
        <dbReference type="ChEBI" id="CHEBI:29985"/>
        <dbReference type="ChEBI" id="CHEBI:57805"/>
        <dbReference type="EC" id="2.6.1.11"/>
    </reaction>
</comment>
<dbReference type="OMA" id="GEIITME"/>
<dbReference type="PANTHER" id="PTHR11986:SF79">
    <property type="entry name" value="ACETYLORNITHINE AMINOTRANSFERASE, MITOCHONDRIAL"/>
    <property type="match status" value="1"/>
</dbReference>
<dbReference type="UniPathway" id="UPA00068">
    <property type="reaction ID" value="UER00109"/>
</dbReference>
<name>A0A0K9PVK6_ZOSMR</name>
<comment type="cofactor">
    <cofactor evidence="1">
        <name>pyridoxal 5'-phosphate</name>
        <dbReference type="ChEBI" id="CHEBI:597326"/>
    </cofactor>
</comment>
<dbReference type="InterPro" id="IPR004636">
    <property type="entry name" value="AcOrn/SuccOrn_fam"/>
</dbReference>
<comment type="subcellular location">
    <subcellularLocation>
        <location evidence="2">Mitochondrion</location>
    </subcellularLocation>
</comment>
<comment type="similarity">
    <text evidence="4 15">Belongs to the class-III pyridoxal-phosphate-dependent aminotransferase family.</text>
</comment>
<dbReference type="Pfam" id="PF00202">
    <property type="entry name" value="Aminotran_3"/>
    <property type="match status" value="1"/>
</dbReference>
<keyword evidence="6" id="KW-0055">Arginine biosynthesis</keyword>
<evidence type="ECO:0000256" key="2">
    <source>
        <dbReference type="ARBA" id="ARBA00004173"/>
    </source>
</evidence>
<dbReference type="GO" id="GO:0005739">
    <property type="term" value="C:mitochondrion"/>
    <property type="evidence" value="ECO:0007669"/>
    <property type="project" value="UniProtKB-SubCell"/>
</dbReference>
<dbReference type="PIRSF" id="PIRSF000521">
    <property type="entry name" value="Transaminase_4ab_Lys_Orn"/>
    <property type="match status" value="1"/>
</dbReference>
<dbReference type="SUPFAM" id="SSF53383">
    <property type="entry name" value="PLP-dependent transferases"/>
    <property type="match status" value="1"/>
</dbReference>
<dbReference type="Gene3D" id="3.90.1150.10">
    <property type="entry name" value="Aspartate Aminotransferase, domain 1"/>
    <property type="match status" value="1"/>
</dbReference>
<dbReference type="InterPro" id="IPR015421">
    <property type="entry name" value="PyrdxlP-dep_Trfase_major"/>
</dbReference>
<dbReference type="STRING" id="29655.A0A0K9PVK6"/>
<evidence type="ECO:0000313" key="17">
    <source>
        <dbReference type="Proteomes" id="UP000036987"/>
    </source>
</evidence>
<evidence type="ECO:0000256" key="9">
    <source>
        <dbReference type="ARBA" id="ARBA00022679"/>
    </source>
</evidence>
<dbReference type="NCBIfam" id="NF002325">
    <property type="entry name" value="PRK01278.1"/>
    <property type="match status" value="1"/>
</dbReference>
<dbReference type="EC" id="2.6.1.11" evidence="5"/>
<keyword evidence="7 16" id="KW-0032">Aminotransferase</keyword>
<dbReference type="GO" id="GO:0006526">
    <property type="term" value="P:L-arginine biosynthetic process"/>
    <property type="evidence" value="ECO:0007669"/>
    <property type="project" value="UniProtKB-UniPathway"/>
</dbReference>
<comment type="caution">
    <text evidence="16">The sequence shown here is derived from an EMBL/GenBank/DDBJ whole genome shotgun (WGS) entry which is preliminary data.</text>
</comment>
<gene>
    <name evidence="16" type="ORF">ZOSMA_169G00520</name>
</gene>
<evidence type="ECO:0000313" key="16">
    <source>
        <dbReference type="EMBL" id="KMZ72260.1"/>
    </source>
</evidence>
<dbReference type="EMBL" id="LFYR01000642">
    <property type="protein sequence ID" value="KMZ72260.1"/>
    <property type="molecule type" value="Genomic_DNA"/>
</dbReference>
<dbReference type="Gene3D" id="3.40.640.10">
    <property type="entry name" value="Type I PLP-dependent aspartate aminotransferase-like (Major domain)"/>
    <property type="match status" value="1"/>
</dbReference>
<keyword evidence="10 15" id="KW-0663">Pyridoxal phosphate</keyword>
<reference evidence="17" key="1">
    <citation type="journal article" date="2016" name="Nature">
        <title>The genome of the seagrass Zostera marina reveals angiosperm adaptation to the sea.</title>
        <authorList>
            <person name="Olsen J.L."/>
            <person name="Rouze P."/>
            <person name="Verhelst B."/>
            <person name="Lin Y.-C."/>
            <person name="Bayer T."/>
            <person name="Collen J."/>
            <person name="Dattolo E."/>
            <person name="De Paoli E."/>
            <person name="Dittami S."/>
            <person name="Maumus F."/>
            <person name="Michel G."/>
            <person name="Kersting A."/>
            <person name="Lauritano C."/>
            <person name="Lohaus R."/>
            <person name="Toepel M."/>
            <person name="Tonon T."/>
            <person name="Vanneste K."/>
            <person name="Amirebrahimi M."/>
            <person name="Brakel J."/>
            <person name="Bostroem C."/>
            <person name="Chovatia M."/>
            <person name="Grimwood J."/>
            <person name="Jenkins J.W."/>
            <person name="Jueterbock A."/>
            <person name="Mraz A."/>
            <person name="Stam W.T."/>
            <person name="Tice H."/>
            <person name="Bornberg-Bauer E."/>
            <person name="Green P.J."/>
            <person name="Pearson G.A."/>
            <person name="Procaccini G."/>
            <person name="Duarte C.M."/>
            <person name="Schmutz J."/>
            <person name="Reusch T.B.H."/>
            <person name="Van de Peer Y."/>
        </authorList>
    </citation>
    <scope>NUCLEOTIDE SEQUENCE [LARGE SCALE GENOMIC DNA]</scope>
    <source>
        <strain evidence="17">cv. Finnish</strain>
    </source>
</reference>
<dbReference type="OrthoDB" id="5419315at2759"/>
<keyword evidence="9 16" id="KW-0808">Transferase</keyword>
<evidence type="ECO:0000256" key="1">
    <source>
        <dbReference type="ARBA" id="ARBA00001933"/>
    </source>
</evidence>
<evidence type="ECO:0000256" key="13">
    <source>
        <dbReference type="ARBA" id="ARBA00050813"/>
    </source>
</evidence>
<evidence type="ECO:0000256" key="7">
    <source>
        <dbReference type="ARBA" id="ARBA00022576"/>
    </source>
</evidence>
<evidence type="ECO:0000256" key="12">
    <source>
        <dbReference type="ARBA" id="ARBA00023128"/>
    </source>
</evidence>
<evidence type="ECO:0000256" key="15">
    <source>
        <dbReference type="RuleBase" id="RU003560"/>
    </source>
</evidence>
<keyword evidence="12" id="KW-0496">Mitochondrion</keyword>
<dbReference type="PANTHER" id="PTHR11986">
    <property type="entry name" value="AMINOTRANSFERASE CLASS III"/>
    <property type="match status" value="1"/>
</dbReference>
<dbReference type="Proteomes" id="UP000036987">
    <property type="component" value="Unassembled WGS sequence"/>
</dbReference>
<sequence length="441" mass="47333">MSISSFLLGSVNHPSIFTLRGNFHSSLSQVAPVKCALGQSIPKTQGVLAKDVIEMEKRVFVQTYARQPVLFVEGKGCVLLDEKGKEYLDMTAGIAVNALGHGDVDWVNSIIEQAGKLAHVELAQRLVDSSFADRVFFTNSGTEANEAAIKFARKFQRFTHPDETEPAMEFIAFSNSFHGRTMGALALTSKEKYRSPFEPVMPGVTFVEYGNIEAVKKVIKKGKTAAVFVEPVQGEGGIYTATKEFLQQLRDACDAAGALLVYDEVQCGLGRTGHMWAYEPYGIFPDIMTLAKPLAGGLPIGTVLTTERVSAALTFGDHGSTFAGGPLVCHAAIAVLDKIQADGFLASVSRKGRLLKETLIHKLSGNPHVKEIRGVGLIVGIELDVPASALVDACRNAGLLILTAGQGDIVRLVPPLIVSEDELEQCVDILVQCMSSLDGVA</sequence>
<evidence type="ECO:0000256" key="4">
    <source>
        <dbReference type="ARBA" id="ARBA00008954"/>
    </source>
</evidence>
<dbReference type="InterPro" id="IPR050103">
    <property type="entry name" value="Class-III_PLP-dep_AT"/>
</dbReference>
<evidence type="ECO:0000256" key="5">
    <source>
        <dbReference type="ARBA" id="ARBA00012919"/>
    </source>
</evidence>
<keyword evidence="11" id="KW-0809">Transit peptide</keyword>
<protein>
    <recommendedName>
        <fullName evidence="5">acetylornithine transaminase</fullName>
        <ecNumber evidence="5">2.6.1.11</ecNumber>
    </recommendedName>
    <alternativeName>
        <fullName evidence="14">Acetylornithine transaminase</fullName>
    </alternativeName>
</protein>
<dbReference type="InterPro" id="IPR015422">
    <property type="entry name" value="PyrdxlP-dep_Trfase_small"/>
</dbReference>
<organism evidence="16 17">
    <name type="scientific">Zostera marina</name>
    <name type="common">Eelgrass</name>
    <dbReference type="NCBI Taxonomy" id="29655"/>
    <lineage>
        <taxon>Eukaryota</taxon>
        <taxon>Viridiplantae</taxon>
        <taxon>Streptophyta</taxon>
        <taxon>Embryophyta</taxon>
        <taxon>Tracheophyta</taxon>
        <taxon>Spermatophyta</taxon>
        <taxon>Magnoliopsida</taxon>
        <taxon>Liliopsida</taxon>
        <taxon>Zosteraceae</taxon>
        <taxon>Zostera</taxon>
    </lineage>
</organism>
<evidence type="ECO:0000256" key="6">
    <source>
        <dbReference type="ARBA" id="ARBA00022571"/>
    </source>
</evidence>
<evidence type="ECO:0000256" key="8">
    <source>
        <dbReference type="ARBA" id="ARBA00022605"/>
    </source>
</evidence>
<dbReference type="GO" id="GO:0042802">
    <property type="term" value="F:identical protein binding"/>
    <property type="evidence" value="ECO:0000318"/>
    <property type="project" value="GO_Central"/>
</dbReference>